<dbReference type="PANTHER" id="PTHR21266">
    <property type="entry name" value="IRON-SULFUR DOMAIN CONTAINING PROTEIN"/>
    <property type="match status" value="1"/>
</dbReference>
<keyword evidence="1" id="KW-0001">2Fe-2S</keyword>
<dbReference type="GO" id="GO:0051537">
    <property type="term" value="F:2 iron, 2 sulfur cluster binding"/>
    <property type="evidence" value="ECO:0007669"/>
    <property type="project" value="UniProtKB-KW"/>
</dbReference>
<keyword evidence="3" id="KW-0560">Oxidoreductase</keyword>
<evidence type="ECO:0000256" key="4">
    <source>
        <dbReference type="ARBA" id="ARBA00023004"/>
    </source>
</evidence>
<dbReference type="EMBL" id="PNYB01000010">
    <property type="protein sequence ID" value="PMS24429.1"/>
    <property type="molecule type" value="Genomic_DNA"/>
</dbReference>
<dbReference type="Pfam" id="PF19112">
    <property type="entry name" value="VanA_C"/>
    <property type="match status" value="1"/>
</dbReference>
<dbReference type="Gene3D" id="3.90.380.10">
    <property type="entry name" value="Naphthalene 1,2-dioxygenase Alpha Subunit, Chain A, domain 1"/>
    <property type="match status" value="1"/>
</dbReference>
<dbReference type="AlphaFoldDB" id="A0A2N7W4W2"/>
<evidence type="ECO:0000256" key="6">
    <source>
        <dbReference type="SAM" id="MobiDB-lite"/>
    </source>
</evidence>
<evidence type="ECO:0000313" key="8">
    <source>
        <dbReference type="EMBL" id="PMS24429.1"/>
    </source>
</evidence>
<evidence type="ECO:0000256" key="5">
    <source>
        <dbReference type="ARBA" id="ARBA00023014"/>
    </source>
</evidence>
<name>A0A2N7W4W2_9BURK</name>
<dbReference type="SUPFAM" id="SSF50022">
    <property type="entry name" value="ISP domain"/>
    <property type="match status" value="1"/>
</dbReference>
<dbReference type="SUPFAM" id="SSF55961">
    <property type="entry name" value="Bet v1-like"/>
    <property type="match status" value="1"/>
</dbReference>
<comment type="caution">
    <text evidence="8">The sequence shown here is derived from an EMBL/GenBank/DDBJ whole genome shotgun (WGS) entry which is preliminary data.</text>
</comment>
<dbReference type="InterPro" id="IPR017941">
    <property type="entry name" value="Rieske_2Fe-2S"/>
</dbReference>
<dbReference type="Pfam" id="PF00355">
    <property type="entry name" value="Rieske"/>
    <property type="match status" value="1"/>
</dbReference>
<dbReference type="InterPro" id="IPR036922">
    <property type="entry name" value="Rieske_2Fe-2S_sf"/>
</dbReference>
<dbReference type="GO" id="GO:0016491">
    <property type="term" value="F:oxidoreductase activity"/>
    <property type="evidence" value="ECO:0007669"/>
    <property type="project" value="UniProtKB-KW"/>
</dbReference>
<dbReference type="PANTHER" id="PTHR21266:SF60">
    <property type="entry name" value="3-KETOSTEROID-9-ALPHA-MONOOXYGENASE, OXYGENASE COMPONENT"/>
    <property type="match status" value="1"/>
</dbReference>
<dbReference type="GO" id="GO:0046872">
    <property type="term" value="F:metal ion binding"/>
    <property type="evidence" value="ECO:0007669"/>
    <property type="project" value="UniProtKB-KW"/>
</dbReference>
<gene>
    <name evidence="8" type="ORF">C0Z19_14060</name>
</gene>
<evidence type="ECO:0000259" key="7">
    <source>
        <dbReference type="PROSITE" id="PS51296"/>
    </source>
</evidence>
<dbReference type="InterPro" id="IPR050584">
    <property type="entry name" value="Cholesterol_7-desaturase"/>
</dbReference>
<evidence type="ECO:0000256" key="1">
    <source>
        <dbReference type="ARBA" id="ARBA00022714"/>
    </source>
</evidence>
<keyword evidence="5" id="KW-0411">Iron-sulfur</keyword>
<feature type="compositionally biased region" description="Basic and acidic residues" evidence="6">
    <location>
        <begin position="363"/>
        <end position="372"/>
    </location>
</feature>
<evidence type="ECO:0000313" key="9">
    <source>
        <dbReference type="Proteomes" id="UP000235347"/>
    </source>
</evidence>
<feature type="region of interest" description="Disordered" evidence="6">
    <location>
        <begin position="350"/>
        <end position="383"/>
    </location>
</feature>
<dbReference type="InterPro" id="IPR044043">
    <property type="entry name" value="VanA_C_cat"/>
</dbReference>
<sequence length="391" mass="43226">MNFLRNAWYVAAWSGELSVEAPMRRVLLGEPVALFRDNEGGPVALADLCPHRFAPLSRGRVRDGAIECPYHGLAFDKTGRCVHNPHGDGRIPEAARVTSYPLMERYGAVWIWMGEPQRAAQTPLPDFGYLDPSENETSTGYLLSRAHYQLSVDNLLDLSHFQFLHPETLGTPSITAGTMDFDDDGETVWARRATQGEHLRDAVALPFGVPKGVPVDRWLDVRWNAPALMSIEVGATISGLPREFGLTSFSGHFLTPETEASTHYFFGFGLPKKLGARAREVVEYAVEMLMGPFRDEDLPMLEAQQQALGEREFWSARPLVLPIDGGAVRARRIMERKLEAERALGAENACRESAGTEAGSPETADRGCRGEDGPGNTCAGHRREVRLVQVR</sequence>
<protein>
    <submittedName>
        <fullName evidence="8">(2Fe-2S)-binding protein</fullName>
    </submittedName>
</protein>
<keyword evidence="9" id="KW-1185">Reference proteome</keyword>
<proteinExistence type="predicted"/>
<dbReference type="CDD" id="cd08878">
    <property type="entry name" value="RHO_alpha_C_DMO-like"/>
    <property type="match status" value="1"/>
</dbReference>
<keyword evidence="2" id="KW-0479">Metal-binding</keyword>
<dbReference type="Proteomes" id="UP000235347">
    <property type="component" value="Unassembled WGS sequence"/>
</dbReference>
<keyword evidence="4" id="KW-0408">Iron</keyword>
<feature type="domain" description="Rieske" evidence="7">
    <location>
        <begin position="8"/>
        <end position="111"/>
    </location>
</feature>
<organism evidence="8 9">
    <name type="scientific">Trinickia soli</name>
    <dbReference type="NCBI Taxonomy" id="380675"/>
    <lineage>
        <taxon>Bacteria</taxon>
        <taxon>Pseudomonadati</taxon>
        <taxon>Pseudomonadota</taxon>
        <taxon>Betaproteobacteria</taxon>
        <taxon>Burkholderiales</taxon>
        <taxon>Burkholderiaceae</taxon>
        <taxon>Trinickia</taxon>
    </lineage>
</organism>
<evidence type="ECO:0000256" key="2">
    <source>
        <dbReference type="ARBA" id="ARBA00022723"/>
    </source>
</evidence>
<dbReference type="PROSITE" id="PS51296">
    <property type="entry name" value="RIESKE"/>
    <property type="match status" value="1"/>
</dbReference>
<reference evidence="8 9" key="1">
    <citation type="submission" date="2018-01" db="EMBL/GenBank/DDBJ databases">
        <title>Whole genome analyses suggest that Burkholderia sensu lato contains two further novel genera in the rhizoxinica-symbiotica group Mycetohabitans gen. nov., and Trinickia gen. nov.: implications for the evolution of diazotrophy and nodulation in the Burkholderiaceae.</title>
        <authorList>
            <person name="Estrada-de los Santos P."/>
            <person name="Palmer M."/>
            <person name="Chavez-Ramirez B."/>
            <person name="Beukes C."/>
            <person name="Steenkamp E.T."/>
            <person name="Hirsch A.M."/>
            <person name="Manyaka P."/>
            <person name="Maluk M."/>
            <person name="Lafos M."/>
            <person name="Crook M."/>
            <person name="Gross E."/>
            <person name="Simon M.F."/>
            <person name="Bueno dos Reis Junior F."/>
            <person name="Poole P.S."/>
            <person name="Venter S.N."/>
            <person name="James E.K."/>
        </authorList>
    </citation>
    <scope>NUCLEOTIDE SEQUENCE [LARGE SCALE GENOMIC DNA]</scope>
    <source>
        <strain evidence="8 9">GP25-8</strain>
    </source>
</reference>
<evidence type="ECO:0000256" key="3">
    <source>
        <dbReference type="ARBA" id="ARBA00023002"/>
    </source>
</evidence>
<dbReference type="Gene3D" id="2.102.10.10">
    <property type="entry name" value="Rieske [2Fe-2S] iron-sulphur domain"/>
    <property type="match status" value="1"/>
</dbReference>
<accession>A0A2N7W4W2</accession>